<dbReference type="Gene3D" id="3.80.10.10">
    <property type="entry name" value="Ribonuclease Inhibitor"/>
    <property type="match status" value="1"/>
</dbReference>
<evidence type="ECO:0008006" key="3">
    <source>
        <dbReference type="Google" id="ProtNLM"/>
    </source>
</evidence>
<dbReference type="OrthoDB" id="2531353at2759"/>
<accession>A0A9P6VXM4</accession>
<gene>
    <name evidence="1" type="ORF">C6P46_005629</name>
</gene>
<sequence length="525" mass="57492">MTVKASIHALPTEIKSRIAELCQLQDEAFKEEFEELQNTALEPARQYIYNSDDEDDGDYETHYDETEVFKIGPFSDSRYEDPDYPKSLISLSCVSKEWRDVAVKFLFRTVRGYRCSQPIFRLAIAPRYGYLVKDLNIGTWPSGCSASNILSSLAYLSHVRTLTLPALKHVCEQLVKEAGGGDFPVEFASPVYVASALRRVTLHAETVTLYAHDVGNTLSVVRGSGLTRLDVMPESGDLPAVLSAIVDCPSLRTLSIMTLGASGVFGNAASLPDLSHPTLRRLEVDNVPESQGLYDFIQHFAPSIEELKVELSRIPSESPVLQDPSRLNLPRLRQLEVSGCLALTAPLIRHISPQSLPALQICTWDISESIARETSSAFVARVADIIRHLRNQQVGRAVPLRLKIRVKDGEDRAALSASFDALGIAIGVEQGGGSGLVVGFKPLPPLKSDPGDLPDLILTPKLCRTDDSKVDDLGKIVRGSLDRIRNLADQAVAVGDRFQISRIAHALHEGEWFQSSVSSAPPSCA</sequence>
<evidence type="ECO:0000313" key="1">
    <source>
        <dbReference type="EMBL" id="KAG0658764.1"/>
    </source>
</evidence>
<evidence type="ECO:0000313" key="2">
    <source>
        <dbReference type="Proteomes" id="UP000777482"/>
    </source>
</evidence>
<comment type="caution">
    <text evidence="1">The sequence shown here is derived from an EMBL/GenBank/DDBJ whole genome shotgun (WGS) entry which is preliminary data.</text>
</comment>
<dbReference type="InterPro" id="IPR032675">
    <property type="entry name" value="LRR_dom_sf"/>
</dbReference>
<protein>
    <recommendedName>
        <fullName evidence="3">F-box domain-containing protein</fullName>
    </recommendedName>
</protein>
<name>A0A9P6VXM4_RHOMI</name>
<organism evidence="1 2">
    <name type="scientific">Rhodotorula mucilaginosa</name>
    <name type="common">Yeast</name>
    <name type="synonym">Rhodotorula rubra</name>
    <dbReference type="NCBI Taxonomy" id="5537"/>
    <lineage>
        <taxon>Eukaryota</taxon>
        <taxon>Fungi</taxon>
        <taxon>Dikarya</taxon>
        <taxon>Basidiomycota</taxon>
        <taxon>Pucciniomycotina</taxon>
        <taxon>Microbotryomycetes</taxon>
        <taxon>Sporidiobolales</taxon>
        <taxon>Sporidiobolaceae</taxon>
        <taxon>Rhodotorula</taxon>
    </lineage>
</organism>
<dbReference type="AlphaFoldDB" id="A0A9P6VXM4"/>
<keyword evidence="2" id="KW-1185">Reference proteome</keyword>
<dbReference type="Proteomes" id="UP000777482">
    <property type="component" value="Unassembled WGS sequence"/>
</dbReference>
<dbReference type="EMBL" id="PUHQ01000062">
    <property type="protein sequence ID" value="KAG0658764.1"/>
    <property type="molecule type" value="Genomic_DNA"/>
</dbReference>
<reference evidence="1 2" key="1">
    <citation type="submission" date="2020-11" db="EMBL/GenBank/DDBJ databases">
        <title>Kefir isolates.</title>
        <authorList>
            <person name="Marcisauskas S."/>
            <person name="Kim Y."/>
            <person name="Blasche S."/>
        </authorList>
    </citation>
    <scope>NUCLEOTIDE SEQUENCE [LARGE SCALE GENOMIC DNA]</scope>
    <source>
        <strain evidence="1 2">KR</strain>
    </source>
</reference>
<dbReference type="SUPFAM" id="SSF52047">
    <property type="entry name" value="RNI-like"/>
    <property type="match status" value="1"/>
</dbReference>
<proteinExistence type="predicted"/>